<dbReference type="SUPFAM" id="SSF53474">
    <property type="entry name" value="alpha/beta-Hydrolases"/>
    <property type="match status" value="1"/>
</dbReference>
<dbReference type="InterPro" id="IPR002925">
    <property type="entry name" value="Dienelactn_hydro"/>
</dbReference>
<gene>
    <name evidence="3" type="ORF">D9F05_14560</name>
</gene>
<feature type="domain" description="Dienelactone hydrolase" evidence="2">
    <location>
        <begin position="36"/>
        <end position="243"/>
    </location>
</feature>
<evidence type="ECO:0000313" key="3">
    <source>
        <dbReference type="EMBL" id="MHO05584.1"/>
    </source>
</evidence>
<sequence length="246" mass="26469">MKRRWMLLLLGLLWGGAVQAGAVPYQVDGEPFEGYYLAAPDKQAPLVVLVHDWDGLTEYEIKRARMLVALGYNVFAADLFGAGVRPTAMEDKKRLTGALYQDRPRMRKLLQGALTEAAKQGGRVDNAVAVGYCFGGAAVLELARSGATLKGIVSVHGGLETPAGQDYKQTRANLLIQHGSADQAVSLGHFAALIAELESAGIKHEATSYSGAPHAFSVFGSDNYRADADAKAWQRFTEFLGEVTRG</sequence>
<dbReference type="InterPro" id="IPR029058">
    <property type="entry name" value="AB_hydrolase_fold"/>
</dbReference>
<name>A0A3L0W273_ECOLX</name>
<comment type="caution">
    <text evidence="3">The sequence shown here is derived from an EMBL/GenBank/DDBJ whole genome shotgun (WGS) entry which is preliminary data.</text>
</comment>
<evidence type="ECO:0000256" key="1">
    <source>
        <dbReference type="SAM" id="SignalP"/>
    </source>
</evidence>
<keyword evidence="3" id="KW-0378">Hydrolase</keyword>
<feature type="chain" id="PRO_5018070924" evidence="1">
    <location>
        <begin position="21"/>
        <end position="246"/>
    </location>
</feature>
<organism evidence="3">
    <name type="scientific">Escherichia coli</name>
    <dbReference type="NCBI Taxonomy" id="562"/>
    <lineage>
        <taxon>Bacteria</taxon>
        <taxon>Pseudomonadati</taxon>
        <taxon>Pseudomonadota</taxon>
        <taxon>Gammaproteobacteria</taxon>
        <taxon>Enterobacterales</taxon>
        <taxon>Enterobacteriaceae</taxon>
        <taxon>Escherichia</taxon>
    </lineage>
</organism>
<feature type="signal peptide" evidence="1">
    <location>
        <begin position="1"/>
        <end position="20"/>
    </location>
</feature>
<dbReference type="Pfam" id="PF01738">
    <property type="entry name" value="DLH"/>
    <property type="match status" value="1"/>
</dbReference>
<dbReference type="InterPro" id="IPR050261">
    <property type="entry name" value="FrsA_esterase"/>
</dbReference>
<dbReference type="GO" id="GO:0016787">
    <property type="term" value="F:hydrolase activity"/>
    <property type="evidence" value="ECO:0007669"/>
    <property type="project" value="UniProtKB-KW"/>
</dbReference>
<dbReference type="PANTHER" id="PTHR22946">
    <property type="entry name" value="DIENELACTONE HYDROLASE DOMAIN-CONTAINING PROTEIN-RELATED"/>
    <property type="match status" value="1"/>
</dbReference>
<protein>
    <submittedName>
        <fullName evidence="3">Dienelactone hydrolase family protein</fullName>
    </submittedName>
</protein>
<dbReference type="PANTHER" id="PTHR22946:SF0">
    <property type="entry name" value="DIENELACTONE HYDROLASE DOMAIN-CONTAINING PROTEIN"/>
    <property type="match status" value="1"/>
</dbReference>
<reference evidence="3" key="1">
    <citation type="submission" date="2018-10" db="EMBL/GenBank/DDBJ databases">
        <authorList>
            <consortium name="NARMS: The National Antimicrobial Resistance Monitoring System"/>
        </authorList>
    </citation>
    <scope>NUCLEOTIDE SEQUENCE [LARGE SCALE GENOMIC DNA]</scope>
    <source>
        <strain evidence="3">CVM N17EC0388</strain>
    </source>
</reference>
<dbReference type="Gene3D" id="3.40.50.1820">
    <property type="entry name" value="alpha/beta hydrolase"/>
    <property type="match status" value="1"/>
</dbReference>
<keyword evidence="1" id="KW-0732">Signal</keyword>
<dbReference type="EMBL" id="RNRV01000026">
    <property type="protein sequence ID" value="MHO05584.1"/>
    <property type="molecule type" value="Genomic_DNA"/>
</dbReference>
<evidence type="ECO:0000259" key="2">
    <source>
        <dbReference type="Pfam" id="PF01738"/>
    </source>
</evidence>
<dbReference type="AlphaFoldDB" id="A0A3L0W273"/>
<proteinExistence type="predicted"/>
<accession>A0A3L0W273</accession>